<reference evidence="6 7" key="1">
    <citation type="submission" date="2018-03" db="EMBL/GenBank/DDBJ databases">
        <title>Mesoflavibacter sp. HG37 and Mesoflavibacter sp. HG96 sp.nov., two marine bacteria isolated from seawater of Western Pacific Ocean.</title>
        <authorList>
            <person name="Cheng H."/>
            <person name="Wu Y.-H."/>
            <person name="Guo L.-L."/>
            <person name="Xu X.-W."/>
        </authorList>
    </citation>
    <scope>NUCLEOTIDE SEQUENCE [LARGE SCALE GENOMIC DNA]</scope>
    <source>
        <strain evidence="6 7">KCTC 42117</strain>
    </source>
</reference>
<gene>
    <name evidence="6" type="ORF">C7H61_07935</name>
</gene>
<dbReference type="SUPFAM" id="SSF53335">
    <property type="entry name" value="S-adenosyl-L-methionine-dependent methyltransferases"/>
    <property type="match status" value="1"/>
</dbReference>
<sequence>MKSAKGHTNNYNFEVLIDNYPKLQPFVFKNKYGNLTINFSDAKAVRTLNTAILKADYGINYWQFDDNNLTPPIPSRVAYIHLLKDLLLSSNLDGNIKVLDIGTGANCIYPLLGQSIYNWQFVGSDVNRSSIKQAEKIIAKNQLEDEVSVRFQSNPNQIFQGILTKTDTFTLTMCNPPFYKDETEANSATLKKLKGLNQDTNSINRNFSGISNELWYKGGEKAFLHNYLYESSLFKNKCFWYTTLVANKDNIKSMYASLDKLGAKIIKTLPINIGQKKSRVVAWTFLNKDQQKQWNK</sequence>
<dbReference type="OrthoDB" id="1115728at2"/>
<keyword evidence="2" id="KW-0698">rRNA processing</keyword>
<comment type="caution">
    <text evidence="6">The sequence shown here is derived from an EMBL/GenBank/DDBJ whole genome shotgun (WGS) entry which is preliminary data.</text>
</comment>
<protein>
    <submittedName>
        <fullName evidence="6">23S rRNA (Adenine(1618)-N(6))-methyltransferase RlmF</fullName>
    </submittedName>
</protein>
<dbReference type="GO" id="GO:0052907">
    <property type="term" value="F:23S rRNA (adenine(1618)-N(6))-methyltransferase activity"/>
    <property type="evidence" value="ECO:0007669"/>
    <property type="project" value="TreeGrafter"/>
</dbReference>
<organism evidence="6 7">
    <name type="scientific">Mesoflavibacter zeaxanthinifaciens subsp. sabulilitoris</name>
    <dbReference type="NCBI Taxonomy" id="1520893"/>
    <lineage>
        <taxon>Bacteria</taxon>
        <taxon>Pseudomonadati</taxon>
        <taxon>Bacteroidota</taxon>
        <taxon>Flavobacteriia</taxon>
        <taxon>Flavobacteriales</taxon>
        <taxon>Flavobacteriaceae</taxon>
        <taxon>Mesoflavibacter</taxon>
    </lineage>
</organism>
<dbReference type="GO" id="GO:0005737">
    <property type="term" value="C:cytoplasm"/>
    <property type="evidence" value="ECO:0007669"/>
    <property type="project" value="InterPro"/>
</dbReference>
<dbReference type="AlphaFoldDB" id="A0A2T1NFG4"/>
<evidence type="ECO:0000313" key="6">
    <source>
        <dbReference type="EMBL" id="PSG91169.1"/>
    </source>
</evidence>
<dbReference type="Proteomes" id="UP000238430">
    <property type="component" value="Unassembled WGS sequence"/>
</dbReference>
<accession>A0A2T1NFG4</accession>
<dbReference type="InterPro" id="IPR029063">
    <property type="entry name" value="SAM-dependent_MTases_sf"/>
</dbReference>
<proteinExistence type="predicted"/>
<evidence type="ECO:0000313" key="7">
    <source>
        <dbReference type="Proteomes" id="UP000238430"/>
    </source>
</evidence>
<dbReference type="GO" id="GO:0070475">
    <property type="term" value="P:rRNA base methylation"/>
    <property type="evidence" value="ECO:0007669"/>
    <property type="project" value="TreeGrafter"/>
</dbReference>
<keyword evidence="1" id="KW-0963">Cytoplasm</keyword>
<dbReference type="Pfam" id="PF05971">
    <property type="entry name" value="Methyltransf_10"/>
    <property type="match status" value="1"/>
</dbReference>
<dbReference type="PANTHER" id="PTHR13393:SF0">
    <property type="entry name" value="RNA N6-ADENOSINE-METHYLTRANSFERASE METTL16"/>
    <property type="match status" value="1"/>
</dbReference>
<dbReference type="PIRSF" id="PIRSF029038">
    <property type="entry name" value="Mtase_YbiN_prd"/>
    <property type="match status" value="1"/>
</dbReference>
<evidence type="ECO:0000256" key="5">
    <source>
        <dbReference type="ARBA" id="ARBA00022691"/>
    </source>
</evidence>
<keyword evidence="7" id="KW-1185">Reference proteome</keyword>
<dbReference type="RefSeq" id="WP_106678700.1">
    <property type="nucleotide sequence ID" value="NZ_JACHWV010000007.1"/>
</dbReference>
<evidence type="ECO:0000256" key="2">
    <source>
        <dbReference type="ARBA" id="ARBA00022552"/>
    </source>
</evidence>
<dbReference type="NCBIfam" id="NF008725">
    <property type="entry name" value="PRK11727.1"/>
    <property type="match status" value="1"/>
</dbReference>
<evidence type="ECO:0000256" key="1">
    <source>
        <dbReference type="ARBA" id="ARBA00022490"/>
    </source>
</evidence>
<keyword evidence="3 6" id="KW-0489">Methyltransferase</keyword>
<dbReference type="InterPro" id="IPR010286">
    <property type="entry name" value="METTL16/RlmF"/>
</dbReference>
<evidence type="ECO:0000256" key="3">
    <source>
        <dbReference type="ARBA" id="ARBA00022603"/>
    </source>
</evidence>
<dbReference type="EMBL" id="PXOT01000022">
    <property type="protein sequence ID" value="PSG91169.1"/>
    <property type="molecule type" value="Genomic_DNA"/>
</dbReference>
<dbReference type="Gene3D" id="3.40.50.150">
    <property type="entry name" value="Vaccinia Virus protein VP39"/>
    <property type="match status" value="1"/>
</dbReference>
<keyword evidence="4 6" id="KW-0808">Transferase</keyword>
<name>A0A2T1NFG4_9FLAO</name>
<dbReference type="InterPro" id="IPR016909">
    <property type="entry name" value="rRNA_lsu_MeTfrase_F"/>
</dbReference>
<dbReference type="PANTHER" id="PTHR13393">
    <property type="entry name" value="SAM-DEPENDENT METHYLTRANSFERASE"/>
    <property type="match status" value="1"/>
</dbReference>
<evidence type="ECO:0000256" key="4">
    <source>
        <dbReference type="ARBA" id="ARBA00022679"/>
    </source>
</evidence>
<keyword evidence="5" id="KW-0949">S-adenosyl-L-methionine</keyword>